<reference evidence="2 3" key="1">
    <citation type="journal article" date="2013" name="BMC Genomics">
        <title>The miniature genome of a carnivorous plant Genlisea aurea contains a low number of genes and short non-coding sequences.</title>
        <authorList>
            <person name="Leushkin E.V."/>
            <person name="Sutormin R.A."/>
            <person name="Nabieva E.R."/>
            <person name="Penin A.A."/>
            <person name="Kondrashov A.S."/>
            <person name="Logacheva M.D."/>
        </authorList>
    </citation>
    <scope>NUCLEOTIDE SEQUENCE [LARGE SCALE GENOMIC DNA]</scope>
</reference>
<accession>S8D4W5</accession>
<comment type="caution">
    <text evidence="2">The sequence shown here is derived from an EMBL/GenBank/DDBJ whole genome shotgun (WGS) entry which is preliminary data.</text>
</comment>
<dbReference type="EMBL" id="AUSU01000854">
    <property type="protein sequence ID" value="EPS72391.1"/>
    <property type="molecule type" value="Genomic_DNA"/>
</dbReference>
<proteinExistence type="inferred from homology"/>
<gene>
    <name evidence="2" type="ORF">M569_02373</name>
</gene>
<protein>
    <submittedName>
        <fullName evidence="2">Uncharacterized protein</fullName>
    </submittedName>
</protein>
<dbReference type="AlphaFoldDB" id="S8D4W5"/>
<dbReference type="Proteomes" id="UP000015453">
    <property type="component" value="Unassembled WGS sequence"/>
</dbReference>
<evidence type="ECO:0000313" key="3">
    <source>
        <dbReference type="Proteomes" id="UP000015453"/>
    </source>
</evidence>
<evidence type="ECO:0000256" key="1">
    <source>
        <dbReference type="ARBA" id="ARBA00006974"/>
    </source>
</evidence>
<evidence type="ECO:0000313" key="2">
    <source>
        <dbReference type="EMBL" id="EPS72391.1"/>
    </source>
</evidence>
<dbReference type="InterPro" id="IPR003676">
    <property type="entry name" value="SAUR_fam"/>
</dbReference>
<keyword evidence="3" id="KW-1185">Reference proteome</keyword>
<dbReference type="OrthoDB" id="1841988at2759"/>
<dbReference type="Pfam" id="PF02519">
    <property type="entry name" value="Auxin_inducible"/>
    <property type="match status" value="1"/>
</dbReference>
<name>S8D4W5_9LAMI</name>
<comment type="similarity">
    <text evidence="1">Belongs to the ARG7 family.</text>
</comment>
<sequence length="97" mass="11193">MVIKRSEKTPSFKQKILSKCSTLRKDEDLPVDVPKGHLAVYVGENRSRYIIPISFLSHPHFKSLLTRAEEEFGFHSPMPLTLPCEELHFRTLTSIIK</sequence>
<dbReference type="PANTHER" id="PTHR31929">
    <property type="entry name" value="SAUR-LIKE AUXIN-RESPONSIVE PROTEIN FAMILY-RELATED"/>
    <property type="match status" value="1"/>
</dbReference>
<organism evidence="2 3">
    <name type="scientific">Genlisea aurea</name>
    <dbReference type="NCBI Taxonomy" id="192259"/>
    <lineage>
        <taxon>Eukaryota</taxon>
        <taxon>Viridiplantae</taxon>
        <taxon>Streptophyta</taxon>
        <taxon>Embryophyta</taxon>
        <taxon>Tracheophyta</taxon>
        <taxon>Spermatophyta</taxon>
        <taxon>Magnoliopsida</taxon>
        <taxon>eudicotyledons</taxon>
        <taxon>Gunneridae</taxon>
        <taxon>Pentapetalae</taxon>
        <taxon>asterids</taxon>
        <taxon>lamiids</taxon>
        <taxon>Lamiales</taxon>
        <taxon>Lentibulariaceae</taxon>
        <taxon>Genlisea</taxon>
    </lineage>
</organism>
<dbReference type="GO" id="GO:0009733">
    <property type="term" value="P:response to auxin"/>
    <property type="evidence" value="ECO:0007669"/>
    <property type="project" value="InterPro"/>
</dbReference>